<comment type="function">
    <text evidence="12 15">Catalyzes the conversion of uracil and 5-phospho-alpha-D-ribose 1-diphosphate (PRPP) to UMP and diphosphate.</text>
</comment>
<protein>
    <recommendedName>
        <fullName evidence="13 15">Uracil phosphoribosyltransferase</fullName>
        <ecNumber evidence="3 15">2.4.2.9</ecNumber>
    </recommendedName>
    <alternativeName>
        <fullName evidence="10 15">UMP pyrophosphorylase</fullName>
    </alternativeName>
    <alternativeName>
        <fullName evidence="14 15">UPRTase</fullName>
    </alternativeName>
</protein>
<feature type="binding site" evidence="15">
    <location>
        <begin position="208"/>
        <end position="210"/>
    </location>
    <ligand>
        <name>uracil</name>
        <dbReference type="ChEBI" id="CHEBI:17568"/>
    </ligand>
</feature>
<comment type="pathway">
    <text evidence="1 15">Pyrimidine metabolism; UMP biosynthesis via salvage pathway; UMP from uracil: step 1/1.</text>
</comment>
<dbReference type="GO" id="GO:0004845">
    <property type="term" value="F:uracil phosphoribosyltransferase activity"/>
    <property type="evidence" value="ECO:0007669"/>
    <property type="project" value="UniProtKB-UniRule"/>
</dbReference>
<evidence type="ECO:0000259" key="16">
    <source>
        <dbReference type="Pfam" id="PF14681"/>
    </source>
</evidence>
<feature type="binding site" evidence="15">
    <location>
        <position position="88"/>
    </location>
    <ligand>
        <name>5-phospho-alpha-D-ribose 1-diphosphate</name>
        <dbReference type="ChEBI" id="CHEBI:58017"/>
    </ligand>
</feature>
<evidence type="ECO:0000256" key="4">
    <source>
        <dbReference type="ARBA" id="ARBA00022533"/>
    </source>
</evidence>
<organism evidence="17">
    <name type="scientific">uncultured Thermomicrobiales bacterium</name>
    <dbReference type="NCBI Taxonomy" id="1645740"/>
    <lineage>
        <taxon>Bacteria</taxon>
        <taxon>Pseudomonadati</taxon>
        <taxon>Thermomicrobiota</taxon>
        <taxon>Thermomicrobia</taxon>
        <taxon>Thermomicrobiales</taxon>
        <taxon>environmental samples</taxon>
    </lineage>
</organism>
<proteinExistence type="inferred from homology"/>
<feature type="binding site" evidence="15">
    <location>
        <position position="203"/>
    </location>
    <ligand>
        <name>uracil</name>
        <dbReference type="ChEBI" id="CHEBI:17568"/>
    </ligand>
</feature>
<evidence type="ECO:0000256" key="14">
    <source>
        <dbReference type="ARBA" id="ARBA00079807"/>
    </source>
</evidence>
<comment type="catalytic activity">
    <reaction evidence="11 15">
        <text>UMP + diphosphate = 5-phospho-alpha-D-ribose 1-diphosphate + uracil</text>
        <dbReference type="Rhea" id="RHEA:13017"/>
        <dbReference type="ChEBI" id="CHEBI:17568"/>
        <dbReference type="ChEBI" id="CHEBI:33019"/>
        <dbReference type="ChEBI" id="CHEBI:57865"/>
        <dbReference type="ChEBI" id="CHEBI:58017"/>
        <dbReference type="EC" id="2.4.2.9"/>
    </reaction>
</comment>
<name>A0A6J4VQW2_9BACT</name>
<dbReference type="UniPathway" id="UPA00574">
    <property type="reaction ID" value="UER00636"/>
</dbReference>
<evidence type="ECO:0000313" key="17">
    <source>
        <dbReference type="EMBL" id="CAA9584948.1"/>
    </source>
</evidence>
<evidence type="ECO:0000256" key="10">
    <source>
        <dbReference type="ARBA" id="ARBA00031082"/>
    </source>
</evidence>
<accession>A0A6J4VQW2</accession>
<dbReference type="GO" id="GO:0006223">
    <property type="term" value="P:uracil salvage"/>
    <property type="evidence" value="ECO:0007669"/>
    <property type="project" value="InterPro"/>
</dbReference>
<dbReference type="Gene3D" id="3.40.50.2020">
    <property type="match status" value="1"/>
</dbReference>
<reference evidence="17" key="1">
    <citation type="submission" date="2020-02" db="EMBL/GenBank/DDBJ databases">
        <authorList>
            <person name="Meier V. D."/>
        </authorList>
    </citation>
    <scope>NUCLEOTIDE SEQUENCE</scope>
    <source>
        <strain evidence="17">AVDCRST_MAG87</strain>
    </source>
</reference>
<dbReference type="InterPro" id="IPR029057">
    <property type="entry name" value="PRTase-like"/>
</dbReference>
<evidence type="ECO:0000256" key="6">
    <source>
        <dbReference type="ARBA" id="ARBA00022679"/>
    </source>
</evidence>
<evidence type="ECO:0000256" key="13">
    <source>
        <dbReference type="ARBA" id="ARBA00072146"/>
    </source>
</evidence>
<keyword evidence="7 15" id="KW-0547">Nucleotide-binding</keyword>
<keyword evidence="5 15" id="KW-0328">Glycosyltransferase</keyword>
<comment type="activity regulation">
    <text evidence="15">Allosterically activated by GTP.</text>
</comment>
<evidence type="ECO:0000256" key="9">
    <source>
        <dbReference type="ARBA" id="ARBA00023134"/>
    </source>
</evidence>
<dbReference type="GO" id="GO:0005525">
    <property type="term" value="F:GTP binding"/>
    <property type="evidence" value="ECO:0007669"/>
    <property type="project" value="UniProtKB-KW"/>
</dbReference>
<dbReference type="PANTHER" id="PTHR32315:SF4">
    <property type="entry name" value="URACIL PHOSPHORIBOSYLTRANSFERASE, CHLOROPLASTIC"/>
    <property type="match status" value="1"/>
</dbReference>
<dbReference type="SUPFAM" id="SSF53271">
    <property type="entry name" value="PRTase-like"/>
    <property type="match status" value="1"/>
</dbReference>
<sequence length="221" mass="24150">MAASSHSRATRPTLHVSSHPLVRHKLGILTDERTDSKTFRELARELTTLLIYEATIDLPLSEFTYRTPLEPATGSKVAIRVGLVPILRAGLGMVDAAADVLPRASVWHLGMYRDETSHRPVSYYNRLPETCPDDLVIVLDPMLATGGSATDAIQVLKDWGARWIKFVGIIAAPEGVTQVAEVHPEVPMYVASLDRELDARKFIRPGLGDAGDRLFGTNGVG</sequence>
<evidence type="ECO:0000256" key="7">
    <source>
        <dbReference type="ARBA" id="ARBA00022741"/>
    </source>
</evidence>
<keyword evidence="6 15" id="KW-0808">Transferase</keyword>
<keyword evidence="9 15" id="KW-0342">GTP-binding</keyword>
<dbReference type="HAMAP" id="MF_01218_B">
    <property type="entry name" value="Upp_B"/>
    <property type="match status" value="1"/>
</dbReference>
<keyword evidence="8 15" id="KW-0460">Magnesium</keyword>
<evidence type="ECO:0000256" key="8">
    <source>
        <dbReference type="ARBA" id="ARBA00022842"/>
    </source>
</evidence>
<comment type="cofactor">
    <cofactor evidence="15">
        <name>Mg(2+)</name>
        <dbReference type="ChEBI" id="CHEBI:18420"/>
    </cofactor>
    <text evidence="15">Binds 1 Mg(2+) ion per subunit. The magnesium is bound as Mg-PRPP.</text>
</comment>
<evidence type="ECO:0000256" key="11">
    <source>
        <dbReference type="ARBA" id="ARBA00052919"/>
    </source>
</evidence>
<dbReference type="NCBIfam" id="TIGR01091">
    <property type="entry name" value="upp"/>
    <property type="match status" value="1"/>
</dbReference>
<dbReference type="Pfam" id="PF14681">
    <property type="entry name" value="UPRTase"/>
    <property type="match status" value="1"/>
</dbReference>
<dbReference type="InterPro" id="IPR034332">
    <property type="entry name" value="Upp_B"/>
</dbReference>
<feature type="domain" description="Phosphoribosyltransferase" evidence="16">
    <location>
        <begin position="16"/>
        <end position="217"/>
    </location>
</feature>
<dbReference type="EC" id="2.4.2.9" evidence="3 15"/>
<feature type="binding site" evidence="15">
    <location>
        <position position="209"/>
    </location>
    <ligand>
        <name>5-phospho-alpha-D-ribose 1-diphosphate</name>
        <dbReference type="ChEBI" id="CHEBI:58017"/>
    </ligand>
</feature>
<evidence type="ECO:0000256" key="3">
    <source>
        <dbReference type="ARBA" id="ARBA00011894"/>
    </source>
</evidence>
<gene>
    <name evidence="15" type="primary">upp</name>
    <name evidence="17" type="ORF">AVDCRST_MAG87-3830</name>
</gene>
<dbReference type="GO" id="GO:0044206">
    <property type="term" value="P:UMP salvage"/>
    <property type="evidence" value="ECO:0007669"/>
    <property type="project" value="UniProtKB-UniRule"/>
</dbReference>
<dbReference type="InterPro" id="IPR000836">
    <property type="entry name" value="PRTase_dom"/>
</dbReference>
<dbReference type="GO" id="GO:0005737">
    <property type="term" value="C:cytoplasm"/>
    <property type="evidence" value="ECO:0007669"/>
    <property type="project" value="UniProtKB-ARBA"/>
</dbReference>
<evidence type="ECO:0000256" key="2">
    <source>
        <dbReference type="ARBA" id="ARBA00009516"/>
    </source>
</evidence>
<evidence type="ECO:0000256" key="5">
    <source>
        <dbReference type="ARBA" id="ARBA00022676"/>
    </source>
</evidence>
<dbReference type="InterPro" id="IPR005765">
    <property type="entry name" value="UPRT"/>
</dbReference>
<comment type="similarity">
    <text evidence="2 15">Belongs to the UPRTase family.</text>
</comment>
<dbReference type="InterPro" id="IPR050054">
    <property type="entry name" value="UPRTase/APRTase"/>
</dbReference>
<dbReference type="FunFam" id="3.40.50.2020:FF:000003">
    <property type="entry name" value="Uracil phosphoribosyltransferase"/>
    <property type="match status" value="1"/>
</dbReference>
<feature type="binding site" evidence="15">
    <location>
        <begin position="140"/>
        <end position="148"/>
    </location>
    <ligand>
        <name>5-phospho-alpha-D-ribose 1-diphosphate</name>
        <dbReference type="ChEBI" id="CHEBI:58017"/>
    </ligand>
</feature>
<dbReference type="PANTHER" id="PTHR32315">
    <property type="entry name" value="ADENINE PHOSPHORIBOSYLTRANSFERASE"/>
    <property type="match status" value="1"/>
</dbReference>
<dbReference type="AlphaFoldDB" id="A0A6J4VQW2"/>
<evidence type="ECO:0000256" key="12">
    <source>
        <dbReference type="ARBA" id="ARBA00056901"/>
    </source>
</evidence>
<evidence type="ECO:0000256" key="1">
    <source>
        <dbReference type="ARBA" id="ARBA00005180"/>
    </source>
</evidence>
<evidence type="ECO:0000256" key="15">
    <source>
        <dbReference type="HAMAP-Rule" id="MF_01218"/>
    </source>
</evidence>
<dbReference type="EMBL" id="CADCWJ010000838">
    <property type="protein sequence ID" value="CAA9584948.1"/>
    <property type="molecule type" value="Genomic_DNA"/>
</dbReference>
<keyword evidence="4 15" id="KW-0021">Allosteric enzyme</keyword>
<feature type="binding site" evidence="15">
    <location>
        <position position="113"/>
    </location>
    <ligand>
        <name>5-phospho-alpha-D-ribose 1-diphosphate</name>
        <dbReference type="ChEBI" id="CHEBI:58017"/>
    </ligand>
</feature>
<dbReference type="NCBIfam" id="NF001097">
    <property type="entry name" value="PRK00129.1"/>
    <property type="match status" value="1"/>
</dbReference>
<dbReference type="GO" id="GO:0000287">
    <property type="term" value="F:magnesium ion binding"/>
    <property type="evidence" value="ECO:0007669"/>
    <property type="project" value="UniProtKB-UniRule"/>
</dbReference>
<dbReference type="CDD" id="cd06223">
    <property type="entry name" value="PRTases_typeI"/>
    <property type="match status" value="1"/>
</dbReference>